<dbReference type="EMBL" id="JBGOOS010000001">
    <property type="protein sequence ID" value="MEZ8207261.1"/>
    <property type="molecule type" value="Genomic_DNA"/>
</dbReference>
<accession>A0ABV4MCI5</accession>
<gene>
    <name evidence="1" type="ORF">ACED39_00540</name>
</gene>
<comment type="caution">
    <text evidence="1">The sequence shown here is derived from an EMBL/GenBank/DDBJ whole genome shotgun (WGS) entry which is preliminary data.</text>
</comment>
<organism evidence="1 2">
    <name type="scientific">Vibrio bivalvicida</name>
    <dbReference type="NCBI Taxonomy" id="1276888"/>
    <lineage>
        <taxon>Bacteria</taxon>
        <taxon>Pseudomonadati</taxon>
        <taxon>Pseudomonadota</taxon>
        <taxon>Gammaproteobacteria</taxon>
        <taxon>Vibrionales</taxon>
        <taxon>Vibrionaceae</taxon>
        <taxon>Vibrio</taxon>
        <taxon>Vibrio oreintalis group</taxon>
    </lineage>
</organism>
<protein>
    <submittedName>
        <fullName evidence="1">Uncharacterized protein</fullName>
    </submittedName>
</protein>
<proteinExistence type="predicted"/>
<evidence type="ECO:0000313" key="1">
    <source>
        <dbReference type="EMBL" id="MEZ8207261.1"/>
    </source>
</evidence>
<dbReference type="Proteomes" id="UP001569151">
    <property type="component" value="Unassembled WGS sequence"/>
</dbReference>
<evidence type="ECO:0000313" key="2">
    <source>
        <dbReference type="Proteomes" id="UP001569151"/>
    </source>
</evidence>
<sequence>MIVHFHIYKDSKRWMAPIHQLNSDVLLKNIRVKGDVGIGEISLSYCEQSKKGNITNHNGTTIGEFSLSS</sequence>
<name>A0ABV4MCI5_9VIBR</name>
<reference evidence="1 2" key="1">
    <citation type="submission" date="2024-06" db="EMBL/GenBank/DDBJ databases">
        <authorList>
            <person name="Steensen K."/>
            <person name="Seneca J."/>
            <person name="Bartlau N."/>
            <person name="Yu A.X."/>
            <person name="Polz M.F."/>
        </authorList>
    </citation>
    <scope>NUCLEOTIDE SEQUENCE [LARGE SCALE GENOMIC DNA]</scope>
    <source>
        <strain evidence="1 2">1F146</strain>
    </source>
</reference>
<keyword evidence="2" id="KW-1185">Reference proteome</keyword>
<dbReference type="RefSeq" id="WP_371717275.1">
    <property type="nucleotide sequence ID" value="NZ_JBGOOF010000001.1"/>
</dbReference>